<evidence type="ECO:0000256" key="2">
    <source>
        <dbReference type="ARBA" id="ARBA00006161"/>
    </source>
</evidence>
<sequence>MSGSRVRRVDQQMAAAAAAMLPEKIDAELRTRYRQLPVLVRVSGLAATYAYLIGKSTKTKRGPAYQKVADGIRTHLTTRSGLVAAAQIDTNEKLLHALAELDTSVYARVSAEVQVLAGWLSRLAEARYIAAGGCVNDSDADGGGRP</sequence>
<name>A0A3A9YAL4_9ACTN</name>
<comment type="caution">
    <text evidence="6">The sequence shown here is derived from an EMBL/GenBank/DDBJ whole genome shotgun (WGS) entry which is preliminary data.</text>
</comment>
<comment type="subcellular location">
    <subcellularLocation>
        <location evidence="1">Cytoplasm</location>
    </subcellularLocation>
</comment>
<keyword evidence="3" id="KW-0963">Cytoplasm</keyword>
<evidence type="ECO:0000256" key="4">
    <source>
        <dbReference type="ARBA" id="ARBA00023118"/>
    </source>
</evidence>
<protein>
    <recommendedName>
        <fullName evidence="5">CRISPR type III-B/RAMP module-associated protein Cmr5</fullName>
    </recommendedName>
</protein>
<accession>A0A3A9YAL4</accession>
<evidence type="ECO:0000313" key="6">
    <source>
        <dbReference type="EMBL" id="RKN33833.1"/>
    </source>
</evidence>
<dbReference type="AlphaFoldDB" id="A0A3A9YAL4"/>
<proteinExistence type="inferred from homology"/>
<dbReference type="SUPFAM" id="SSF158568">
    <property type="entry name" value="AF1862-like"/>
    <property type="match status" value="1"/>
</dbReference>
<dbReference type="EMBL" id="RAZT01000004">
    <property type="protein sequence ID" value="RKN33833.1"/>
    <property type="molecule type" value="Genomic_DNA"/>
</dbReference>
<reference evidence="6 7" key="1">
    <citation type="submission" date="2018-09" db="EMBL/GenBank/DDBJ databases">
        <title>Micromonospora sp. nov. MS1-9, isolated from a root of Musa sp.</title>
        <authorList>
            <person name="Kuncharoen N."/>
            <person name="Kudo T."/>
            <person name="Ohkuma M."/>
            <person name="Yuki M."/>
            <person name="Tanasupawat S."/>
        </authorList>
    </citation>
    <scope>NUCLEOTIDE SEQUENCE [LARGE SCALE GENOMIC DNA]</scope>
    <source>
        <strain evidence="6 7">MS1-9</strain>
    </source>
</reference>
<evidence type="ECO:0000313" key="7">
    <source>
        <dbReference type="Proteomes" id="UP000275865"/>
    </source>
</evidence>
<dbReference type="RefSeq" id="WP_120688502.1">
    <property type="nucleotide sequence ID" value="NZ_RAZT01000004.1"/>
</dbReference>
<organism evidence="6 7">
    <name type="scientific">Micromonospora musae</name>
    <dbReference type="NCBI Taxonomy" id="1894970"/>
    <lineage>
        <taxon>Bacteria</taxon>
        <taxon>Bacillati</taxon>
        <taxon>Actinomycetota</taxon>
        <taxon>Actinomycetes</taxon>
        <taxon>Micromonosporales</taxon>
        <taxon>Micromonosporaceae</taxon>
        <taxon>Micromonospora</taxon>
    </lineage>
</organism>
<gene>
    <name evidence="6" type="primary">cmr5</name>
    <name evidence="6" type="ORF">D7044_08725</name>
</gene>
<dbReference type="Proteomes" id="UP000275865">
    <property type="component" value="Unassembled WGS sequence"/>
</dbReference>
<dbReference type="NCBIfam" id="TIGR01881">
    <property type="entry name" value="cas_Cmr5"/>
    <property type="match status" value="1"/>
</dbReference>
<dbReference type="Gene3D" id="1.10.520.30">
    <property type="entry name" value="AF1862-like domain"/>
    <property type="match status" value="1"/>
</dbReference>
<keyword evidence="4" id="KW-0051">Antiviral defense</keyword>
<dbReference type="Pfam" id="PF09701">
    <property type="entry name" value="Cas_Cmr5"/>
    <property type="match status" value="1"/>
</dbReference>
<dbReference type="InterPro" id="IPR010160">
    <property type="entry name" value="CRISPR-assoc_prot_Cmr5"/>
</dbReference>
<evidence type="ECO:0000256" key="3">
    <source>
        <dbReference type="ARBA" id="ARBA00022490"/>
    </source>
</evidence>
<dbReference type="InterPro" id="IPR023101">
    <property type="entry name" value="AF1862-like_dom_sf"/>
</dbReference>
<comment type="similarity">
    <text evidence="2">Belongs to the CRISPR system Cmr5 family.</text>
</comment>
<evidence type="ECO:0000256" key="1">
    <source>
        <dbReference type="ARBA" id="ARBA00004496"/>
    </source>
</evidence>
<dbReference type="GO" id="GO:0005737">
    <property type="term" value="C:cytoplasm"/>
    <property type="evidence" value="ECO:0007669"/>
    <property type="project" value="UniProtKB-SubCell"/>
</dbReference>
<dbReference type="GO" id="GO:0051607">
    <property type="term" value="P:defense response to virus"/>
    <property type="evidence" value="ECO:0007669"/>
    <property type="project" value="UniProtKB-KW"/>
</dbReference>
<evidence type="ECO:0000256" key="5">
    <source>
        <dbReference type="ARBA" id="ARBA00030001"/>
    </source>
</evidence>